<evidence type="ECO:0000256" key="6">
    <source>
        <dbReference type="ARBA" id="ARBA00022737"/>
    </source>
</evidence>
<feature type="compositionally biased region" description="Low complexity" evidence="21">
    <location>
        <begin position="1373"/>
        <end position="1392"/>
    </location>
</feature>
<dbReference type="SUPFAM" id="SSF90209">
    <property type="entry name" value="Ran binding protein zinc finger-like"/>
    <property type="match status" value="3"/>
</dbReference>
<keyword evidence="8" id="KW-0509">mRNA transport</keyword>
<dbReference type="FunFam" id="4.10.1060.10:FF:000001">
    <property type="entry name" value="Nuclear pore complex protein Nup153"/>
    <property type="match status" value="3"/>
</dbReference>
<evidence type="ECO:0000256" key="11">
    <source>
        <dbReference type="ARBA" id="ARBA00023010"/>
    </source>
</evidence>
<feature type="region of interest" description="Disordered" evidence="21">
    <location>
        <begin position="1364"/>
        <end position="1392"/>
    </location>
</feature>
<keyword evidence="9" id="KW-0862">Zinc</keyword>
<dbReference type="OrthoDB" id="79830at2759"/>
<comment type="similarity">
    <text evidence="16">Belongs to the NUP153 family.</text>
</comment>
<evidence type="ECO:0000256" key="5">
    <source>
        <dbReference type="ARBA" id="ARBA00022723"/>
    </source>
</evidence>
<keyword evidence="5" id="KW-0479">Metal-binding</keyword>
<evidence type="ECO:0000313" key="24">
    <source>
        <dbReference type="Proteomes" id="UP000555275"/>
    </source>
</evidence>
<feature type="domain" description="RanBP2-type" evidence="22">
    <location>
        <begin position="809"/>
        <end position="838"/>
    </location>
</feature>
<gene>
    <name evidence="23" type="primary">Nup153</name>
    <name evidence="23" type="ORF">PODPOD_R05353</name>
</gene>
<feature type="region of interest" description="Disordered" evidence="21">
    <location>
        <begin position="1306"/>
        <end position="1343"/>
    </location>
</feature>
<keyword evidence="13" id="KW-0906">Nuclear pore complex</keyword>
<dbReference type="Pfam" id="PF10599">
    <property type="entry name" value="Nup_retrotrp_bd"/>
    <property type="match status" value="1"/>
</dbReference>
<evidence type="ECO:0000256" key="15">
    <source>
        <dbReference type="ARBA" id="ARBA00023242"/>
    </source>
</evidence>
<dbReference type="InterPro" id="IPR001876">
    <property type="entry name" value="Znf_RanBP2"/>
</dbReference>
<dbReference type="GO" id="GO:0031965">
    <property type="term" value="C:nuclear membrane"/>
    <property type="evidence" value="ECO:0007669"/>
    <property type="project" value="UniProtKB-SubCell"/>
</dbReference>
<dbReference type="GO" id="GO:0008270">
    <property type="term" value="F:zinc ion binding"/>
    <property type="evidence" value="ECO:0007669"/>
    <property type="project" value="UniProtKB-KW"/>
</dbReference>
<dbReference type="Proteomes" id="UP000555275">
    <property type="component" value="Unassembled WGS sequence"/>
</dbReference>
<feature type="region of interest" description="Disordered" evidence="21">
    <location>
        <begin position="280"/>
        <end position="304"/>
    </location>
</feature>
<organism evidence="23 24">
    <name type="scientific">Podilymbus podiceps</name>
    <name type="common">Pied-billed grebe</name>
    <dbReference type="NCBI Taxonomy" id="9252"/>
    <lineage>
        <taxon>Eukaryota</taxon>
        <taxon>Metazoa</taxon>
        <taxon>Chordata</taxon>
        <taxon>Craniata</taxon>
        <taxon>Vertebrata</taxon>
        <taxon>Euteleostomi</taxon>
        <taxon>Archelosauria</taxon>
        <taxon>Archosauria</taxon>
        <taxon>Dinosauria</taxon>
        <taxon>Saurischia</taxon>
        <taxon>Theropoda</taxon>
        <taxon>Coelurosauria</taxon>
        <taxon>Aves</taxon>
        <taxon>Neognathae</taxon>
        <taxon>Neoaves</taxon>
        <taxon>Mirandornithes</taxon>
        <taxon>Podicipediformes</taxon>
        <taxon>Podicipedidae</taxon>
        <taxon>Podilymbus</taxon>
    </lineage>
</organism>
<keyword evidence="24" id="KW-1185">Reference proteome</keyword>
<dbReference type="PROSITE" id="PS01358">
    <property type="entry name" value="ZF_RANBP2_1"/>
    <property type="match status" value="3"/>
</dbReference>
<dbReference type="GO" id="GO:0008139">
    <property type="term" value="F:nuclear localization sequence binding"/>
    <property type="evidence" value="ECO:0007669"/>
    <property type="project" value="TreeGrafter"/>
</dbReference>
<evidence type="ECO:0000256" key="19">
    <source>
        <dbReference type="ARBA" id="ARBA00079437"/>
    </source>
</evidence>
<dbReference type="GO" id="GO:0005643">
    <property type="term" value="C:nuclear pore"/>
    <property type="evidence" value="ECO:0007669"/>
    <property type="project" value="UniProtKB-SubCell"/>
</dbReference>
<feature type="compositionally biased region" description="Low complexity" evidence="21">
    <location>
        <begin position="1240"/>
        <end position="1255"/>
    </location>
</feature>
<keyword evidence="12" id="KW-0238">DNA-binding</keyword>
<evidence type="ECO:0000256" key="17">
    <source>
        <dbReference type="ARBA" id="ARBA00068609"/>
    </source>
</evidence>
<feature type="region of interest" description="Disordered" evidence="21">
    <location>
        <begin position="1240"/>
        <end position="1289"/>
    </location>
</feature>
<evidence type="ECO:0000256" key="13">
    <source>
        <dbReference type="ARBA" id="ARBA00023132"/>
    </source>
</evidence>
<keyword evidence="7 20" id="KW-0863">Zinc-finger</keyword>
<accession>A0A7L0SLK0</accession>
<evidence type="ECO:0000256" key="20">
    <source>
        <dbReference type="PROSITE-ProRule" id="PRU00322"/>
    </source>
</evidence>
<comment type="subcellular location">
    <subcellularLocation>
        <location evidence="2">Nucleus membrane</location>
    </subcellularLocation>
    <subcellularLocation>
        <location evidence="3">Nucleus</location>
        <location evidence="3">Nuclear pore complex</location>
    </subcellularLocation>
</comment>
<dbReference type="EMBL" id="VXAO01000087">
    <property type="protein sequence ID" value="NXL43013.1"/>
    <property type="molecule type" value="Genomic_DNA"/>
</dbReference>
<dbReference type="SMART" id="SM00547">
    <property type="entry name" value="ZnF_RBZ"/>
    <property type="match status" value="3"/>
</dbReference>
<evidence type="ECO:0000256" key="21">
    <source>
        <dbReference type="SAM" id="MobiDB-lite"/>
    </source>
</evidence>
<keyword evidence="10" id="KW-0653">Protein transport</keyword>
<feature type="compositionally biased region" description="Low complexity" evidence="21">
    <location>
        <begin position="289"/>
        <end position="299"/>
    </location>
</feature>
<evidence type="ECO:0000313" key="23">
    <source>
        <dbReference type="EMBL" id="NXL43013.1"/>
    </source>
</evidence>
<feature type="non-terminal residue" evidence="23">
    <location>
        <position position="1392"/>
    </location>
</feature>
<dbReference type="GO" id="GO:0017056">
    <property type="term" value="F:structural constituent of nuclear pore"/>
    <property type="evidence" value="ECO:0007669"/>
    <property type="project" value="TreeGrafter"/>
</dbReference>
<evidence type="ECO:0000256" key="12">
    <source>
        <dbReference type="ARBA" id="ARBA00023125"/>
    </source>
</evidence>
<sequence length="1392" mass="144583">GIISRVTESVKNIVPGWLQKYFNKSQDECVDTNESTNQEENPVNYHHDYANEDTIVIDGRVTPESPRINLEEPSTSRSALNFSDVLTRPSLHRSHLNCTMLDSTVPHCQPSTSSSLGIGSPGLSLVKEIKDSTSQHDDDNISTTSGFSSRASDKDITVSKNTSAPLLWSTEAERPHSLSQHPAASSKKPAFNLSAFGSPSPSLGNTPVFKTSQLGDSPFYPGKTTYGGAAAAARETKARIAPYQPPVRRQMKAKQASVQSYGVTSSTARRILQSLEKMSSPLADAKRIPSSVSSPLSSPGDRSMLNITSFQSKRKQMESQHPPVQKLMTPKAISLSVSQTQYFKPSLTSTTDSSKIHQRVDIKHKVSKFSGPYLPAFYKLGINFSYPRFSTPASNGLSSGGGVGGGGKMRRERGVHYISKSGQEQQEVEEPVLPKVALPISTASLPSFNFSFLASSTVSSSPSTVSTAVMNKVNICSSNVGSPVFRFSSPIVKSTEAEVLPPLSQIGFTFSVPVVKSAELSGSSDTPVTSLLTLDTATVNSTSNKKEKEDDYDGLSKPAKVLKEGSVLDILKSPGFTSVKTHSSTSAQPVTSTEVYTRPAISSFSAGKETSKQASSFWQSETYDPCLQNKTTDGKCLTCEAAEVSTIDSTKQTISSSQCVTSKAAVPTAGTLGFEDKFKTAPNTWDCDTCLVQNKPEATKCIACETPKPGTGVMPALTLPVVTDNSVTVTSSSSSTDTTVTLGFGDKFKKPKGSWDCGVCLVSNKAEDSKCVACQSEKPGVSVPVTSSSVPAFSAASGGFLDLDKFKKPEGSWDCEVCLVQNKAEATKCVSCESAKPGTEAELKGFGTAPVSTNAAVPSFTFGVQSTSSGSSHTLGSIGGFKFGEQGSFKFGIASESASSNTVTGGFKFPTGSGDFKFGVSSSDSKSEDSKKESKSNSFTFGLASTSSQAPSTFQFGTASLGQQEKKEGPVLGGFDFGTSSTSSVATNENKNSGFTFGTVAEKEVASPALAFKTSDEKKDETLSTKGGFSFGSVESAPASQFVLGRTEEKQDSVTSAAPLAFGKKADNEELKAQPIFSAGTAEHTKEESAAKPIFNFSFVKPSEKETEQAKPSFAFGAQTSTSDQGAAKPSFSFLSSSSSSTAVPTTSANSSSVFGSAISSSNPQPVPAPFVFGQPSNTVSSSVFGNSAESAASQSFGFSQESKPATTSSSTGTALSSFLFGSGASSTNAANSGFTFGATTTSSSTGSSSSFPFGSGPPAPAASPAFGASQPPAFGQSQGSSQPSAPSFGSLSTTLFSAGAQPAAPAFGSVTSSTQPSVFGQQATQQPGFGSGTPSAGSVFQFGSSNTSNFNFPSNPGVFTFGATPPAPAAPAQPSGSSGFSFSQPPAFTVG</sequence>
<reference evidence="23 24" key="1">
    <citation type="submission" date="2019-09" db="EMBL/GenBank/DDBJ databases">
        <title>Bird 10,000 Genomes (B10K) Project - Family phase.</title>
        <authorList>
            <person name="Zhang G."/>
        </authorList>
    </citation>
    <scope>NUCLEOTIDE SEQUENCE [LARGE SCALE GENOMIC DNA]</scope>
    <source>
        <strain evidence="23">B10K-DU-009-04</strain>
        <tissue evidence="23">Mixed tissue sample</tissue>
    </source>
</reference>
<dbReference type="PANTHER" id="PTHR23193:SF23">
    <property type="entry name" value="NUCLEAR PORE COMPLEX PROTEIN NUP153"/>
    <property type="match status" value="1"/>
</dbReference>
<comment type="caution">
    <text evidence="23">The sequence shown here is derived from an EMBL/GenBank/DDBJ whole genome shotgun (WGS) entry which is preliminary data.</text>
</comment>
<name>A0A7L0SLK0_PODPO</name>
<dbReference type="InterPro" id="IPR018892">
    <property type="entry name" value="Retro-transposon_transp_CS"/>
</dbReference>
<evidence type="ECO:0000256" key="8">
    <source>
        <dbReference type="ARBA" id="ARBA00022816"/>
    </source>
</evidence>
<dbReference type="InterPro" id="IPR036443">
    <property type="entry name" value="Znf_RanBP2_sf"/>
</dbReference>
<feature type="non-terminal residue" evidence="23">
    <location>
        <position position="1"/>
    </location>
</feature>
<feature type="compositionally biased region" description="Low complexity" evidence="21">
    <location>
        <begin position="1263"/>
        <end position="1289"/>
    </location>
</feature>
<evidence type="ECO:0000259" key="22">
    <source>
        <dbReference type="PROSITE" id="PS50199"/>
    </source>
</evidence>
<dbReference type="Pfam" id="PF08604">
    <property type="entry name" value="Nup153"/>
    <property type="match status" value="1"/>
</dbReference>
<feature type="region of interest" description="Disordered" evidence="21">
    <location>
        <begin position="173"/>
        <end position="210"/>
    </location>
</feature>
<feature type="compositionally biased region" description="Polar residues" evidence="21">
    <location>
        <begin position="1310"/>
        <end position="1339"/>
    </location>
</feature>
<feature type="domain" description="RanBP2-type" evidence="22">
    <location>
        <begin position="681"/>
        <end position="710"/>
    </location>
</feature>
<keyword evidence="6" id="KW-0677">Repeat</keyword>
<evidence type="ECO:0000256" key="18">
    <source>
        <dbReference type="ARBA" id="ARBA00078197"/>
    </source>
</evidence>
<feature type="domain" description="RanBP2-type" evidence="22">
    <location>
        <begin position="751"/>
        <end position="780"/>
    </location>
</feature>
<dbReference type="PANTHER" id="PTHR23193">
    <property type="entry name" value="NUCLEAR PORE COMPLEX PROTEIN NUP"/>
    <property type="match status" value="1"/>
</dbReference>
<feature type="region of interest" description="Disordered" evidence="21">
    <location>
        <begin position="131"/>
        <end position="158"/>
    </location>
</feature>
<feature type="compositionally biased region" description="Polar residues" evidence="21">
    <location>
        <begin position="141"/>
        <end position="150"/>
    </location>
</feature>
<dbReference type="GO" id="GO:0006405">
    <property type="term" value="P:RNA export from nucleus"/>
    <property type="evidence" value="ECO:0007669"/>
    <property type="project" value="TreeGrafter"/>
</dbReference>
<dbReference type="Pfam" id="PF00641">
    <property type="entry name" value="Zn_ribbon_RanBP"/>
    <property type="match status" value="3"/>
</dbReference>
<evidence type="ECO:0000256" key="3">
    <source>
        <dbReference type="ARBA" id="ARBA00004567"/>
    </source>
</evidence>
<dbReference type="Gene3D" id="4.10.1060.10">
    <property type="entry name" value="Zinc finger, RanBP2-type"/>
    <property type="match status" value="3"/>
</dbReference>
<comment type="cofactor">
    <cofactor evidence="1">
        <name>Zn(2+)</name>
        <dbReference type="ChEBI" id="CHEBI:29105"/>
    </cofactor>
</comment>
<dbReference type="InterPro" id="IPR013913">
    <property type="entry name" value="Nup153_N"/>
</dbReference>
<evidence type="ECO:0000256" key="4">
    <source>
        <dbReference type="ARBA" id="ARBA00022448"/>
    </source>
</evidence>
<evidence type="ECO:0000256" key="14">
    <source>
        <dbReference type="ARBA" id="ARBA00023136"/>
    </source>
</evidence>
<dbReference type="GO" id="GO:0006606">
    <property type="term" value="P:protein import into nucleus"/>
    <property type="evidence" value="ECO:0007669"/>
    <property type="project" value="TreeGrafter"/>
</dbReference>
<keyword evidence="15" id="KW-0539">Nucleus</keyword>
<proteinExistence type="inferred from homology"/>
<keyword evidence="11" id="KW-0811">Translocation</keyword>
<keyword evidence="14" id="KW-0472">Membrane</keyword>
<feature type="compositionally biased region" description="Polar residues" evidence="21">
    <location>
        <begin position="195"/>
        <end position="210"/>
    </location>
</feature>
<dbReference type="GO" id="GO:0051028">
    <property type="term" value="P:mRNA transport"/>
    <property type="evidence" value="ECO:0007669"/>
    <property type="project" value="UniProtKB-KW"/>
</dbReference>
<keyword evidence="4" id="KW-0813">Transport</keyword>
<evidence type="ECO:0000256" key="7">
    <source>
        <dbReference type="ARBA" id="ARBA00022771"/>
    </source>
</evidence>
<evidence type="ECO:0000256" key="1">
    <source>
        <dbReference type="ARBA" id="ARBA00001947"/>
    </source>
</evidence>
<evidence type="ECO:0000256" key="10">
    <source>
        <dbReference type="ARBA" id="ARBA00022927"/>
    </source>
</evidence>
<evidence type="ECO:0000256" key="16">
    <source>
        <dbReference type="ARBA" id="ARBA00060842"/>
    </source>
</evidence>
<dbReference type="GO" id="GO:0003677">
    <property type="term" value="F:DNA binding"/>
    <property type="evidence" value="ECO:0007669"/>
    <property type="project" value="UniProtKB-KW"/>
</dbReference>
<dbReference type="InterPro" id="IPR026054">
    <property type="entry name" value="Nucleoporin"/>
</dbReference>
<dbReference type="PROSITE" id="PS50199">
    <property type="entry name" value="ZF_RANBP2_2"/>
    <property type="match status" value="3"/>
</dbReference>
<protein>
    <recommendedName>
        <fullName evidence="17">Nuclear pore complex protein Nup153</fullName>
    </recommendedName>
    <alternativeName>
        <fullName evidence="19">153 kDa nucleoporin</fullName>
    </alternativeName>
    <alternativeName>
        <fullName evidence="18">Nucleoporin Nup153</fullName>
    </alternativeName>
</protein>
<evidence type="ECO:0000256" key="2">
    <source>
        <dbReference type="ARBA" id="ARBA00004126"/>
    </source>
</evidence>
<evidence type="ECO:0000256" key="9">
    <source>
        <dbReference type="ARBA" id="ARBA00022833"/>
    </source>
</evidence>